<organism evidence="6 7">
    <name type="scientific">Neptunomonas antarctica</name>
    <dbReference type="NCBI Taxonomy" id="619304"/>
    <lineage>
        <taxon>Bacteria</taxon>
        <taxon>Pseudomonadati</taxon>
        <taxon>Pseudomonadota</taxon>
        <taxon>Gammaproteobacteria</taxon>
        <taxon>Oceanospirillales</taxon>
        <taxon>Oceanospirillaceae</taxon>
        <taxon>Neptunomonas</taxon>
    </lineage>
</organism>
<dbReference type="PROSITE" id="PS00165">
    <property type="entry name" value="DEHYDRATASE_SER_THR"/>
    <property type="match status" value="1"/>
</dbReference>
<evidence type="ECO:0000259" key="5">
    <source>
        <dbReference type="Pfam" id="PF00291"/>
    </source>
</evidence>
<evidence type="ECO:0000256" key="3">
    <source>
        <dbReference type="ARBA" id="ARBA00022898"/>
    </source>
</evidence>
<evidence type="ECO:0000256" key="4">
    <source>
        <dbReference type="ARBA" id="ARBA00023239"/>
    </source>
</evidence>
<dbReference type="InterPro" id="IPR014333">
    <property type="entry name" value="Ectoine_EutB"/>
</dbReference>
<dbReference type="NCBIfam" id="TIGR02991">
    <property type="entry name" value="ectoine_eutB"/>
    <property type="match status" value="1"/>
</dbReference>
<dbReference type="InterPro" id="IPR050147">
    <property type="entry name" value="Ser/Thr_Dehydratase"/>
</dbReference>
<keyword evidence="4" id="KW-0456">Lyase</keyword>
<evidence type="ECO:0000256" key="1">
    <source>
        <dbReference type="ARBA" id="ARBA00001933"/>
    </source>
</evidence>
<evidence type="ECO:0000256" key="2">
    <source>
        <dbReference type="ARBA" id="ARBA00010869"/>
    </source>
</evidence>
<dbReference type="CDD" id="cd01562">
    <property type="entry name" value="Thr-dehyd"/>
    <property type="match status" value="1"/>
</dbReference>
<dbReference type="GO" id="GO:0006567">
    <property type="term" value="P:L-threonine catabolic process"/>
    <property type="evidence" value="ECO:0007669"/>
    <property type="project" value="TreeGrafter"/>
</dbReference>
<dbReference type="PANTHER" id="PTHR48078">
    <property type="entry name" value="THREONINE DEHYDRATASE, MITOCHONDRIAL-RELATED"/>
    <property type="match status" value="1"/>
</dbReference>
<dbReference type="GO" id="GO:0009097">
    <property type="term" value="P:isoleucine biosynthetic process"/>
    <property type="evidence" value="ECO:0007669"/>
    <property type="project" value="TreeGrafter"/>
</dbReference>
<dbReference type="EMBL" id="FTOE01000008">
    <property type="protein sequence ID" value="SIS94819.1"/>
    <property type="molecule type" value="Genomic_DNA"/>
</dbReference>
<comment type="cofactor">
    <cofactor evidence="1">
        <name>pyridoxal 5'-phosphate</name>
        <dbReference type="ChEBI" id="CHEBI:597326"/>
    </cofactor>
</comment>
<gene>
    <name evidence="6" type="ORF">SAMN05421760_108145</name>
</gene>
<dbReference type="Gene3D" id="3.40.50.1100">
    <property type="match status" value="2"/>
</dbReference>
<dbReference type="STRING" id="619304.SAMN05421760_108145"/>
<evidence type="ECO:0000313" key="6">
    <source>
        <dbReference type="EMBL" id="SIS94819.1"/>
    </source>
</evidence>
<accession>A0A1N7N9E3</accession>
<dbReference type="GO" id="GO:0003941">
    <property type="term" value="F:L-serine ammonia-lyase activity"/>
    <property type="evidence" value="ECO:0007669"/>
    <property type="project" value="TreeGrafter"/>
</dbReference>
<protein>
    <submittedName>
        <fullName evidence="6">Threonine dehydratase</fullName>
    </submittedName>
</protein>
<dbReference type="FunFam" id="3.40.50.1100:FF:000005">
    <property type="entry name" value="Threonine dehydratase catabolic"/>
    <property type="match status" value="1"/>
</dbReference>
<keyword evidence="3" id="KW-0663">Pyridoxal phosphate</keyword>
<dbReference type="GO" id="GO:0030170">
    <property type="term" value="F:pyridoxal phosphate binding"/>
    <property type="evidence" value="ECO:0007669"/>
    <property type="project" value="InterPro"/>
</dbReference>
<dbReference type="Pfam" id="PF00291">
    <property type="entry name" value="PALP"/>
    <property type="match status" value="1"/>
</dbReference>
<dbReference type="GO" id="GO:0006565">
    <property type="term" value="P:L-serine catabolic process"/>
    <property type="evidence" value="ECO:0007669"/>
    <property type="project" value="TreeGrafter"/>
</dbReference>
<feature type="domain" description="Tryptophan synthase beta chain-like PALP" evidence="5">
    <location>
        <begin position="20"/>
        <end position="311"/>
    </location>
</feature>
<sequence>MLHSKTTVTLHDIYRARQAIQGHVTRTPLIRSESLSKRFACDAWLKLETLQPTGAFKLRGATYAMSKLTAEQRAAGVVTCSTGNHGRAIAFAGNKLNVHTIICMSRLVPDNKVNAIRELGAEVRIIGESQDEAEVEVRRLVNEAGMIYLPPFDHPDIMAGQGTIGIEIFEDLPDVGMIFAGLSGGGLLGGIGIAAKTINPNVKIIGASMERGAAMIASLEAGKPVQVTEYESFADSLGGGIGLDNHVSMAAVKTVMDQAYLVTEAAIARAMVHFLEEEKMLVEGAAVIGVAAIEQHNLDVSGKKVVFIISGKNVAIDTFDRARTLPQSQI</sequence>
<evidence type="ECO:0000313" key="7">
    <source>
        <dbReference type="Proteomes" id="UP000185999"/>
    </source>
</evidence>
<dbReference type="Proteomes" id="UP000185999">
    <property type="component" value="Unassembled WGS sequence"/>
</dbReference>
<dbReference type="InterPro" id="IPR036052">
    <property type="entry name" value="TrpB-like_PALP_sf"/>
</dbReference>
<proteinExistence type="inferred from homology"/>
<dbReference type="SUPFAM" id="SSF53686">
    <property type="entry name" value="Tryptophan synthase beta subunit-like PLP-dependent enzymes"/>
    <property type="match status" value="1"/>
</dbReference>
<dbReference type="NCBIfam" id="NF005680">
    <property type="entry name" value="PRK07476.1"/>
    <property type="match status" value="1"/>
</dbReference>
<dbReference type="OrthoDB" id="9811476at2"/>
<dbReference type="AlphaFoldDB" id="A0A1N7N9E3"/>
<dbReference type="GO" id="GO:0004794">
    <property type="term" value="F:threonine deaminase activity"/>
    <property type="evidence" value="ECO:0007669"/>
    <property type="project" value="TreeGrafter"/>
</dbReference>
<dbReference type="RefSeq" id="WP_054341105.1">
    <property type="nucleotide sequence ID" value="NZ_FTOE01000008.1"/>
</dbReference>
<reference evidence="7" key="1">
    <citation type="submission" date="2017-01" db="EMBL/GenBank/DDBJ databases">
        <authorList>
            <person name="Varghese N."/>
            <person name="Submissions S."/>
        </authorList>
    </citation>
    <scope>NUCLEOTIDE SEQUENCE [LARGE SCALE GENOMIC DNA]</scope>
    <source>
        <strain evidence="7">DSM 22306</strain>
    </source>
</reference>
<dbReference type="InterPro" id="IPR000634">
    <property type="entry name" value="Ser/Thr_deHydtase_PyrdxlP-BS"/>
</dbReference>
<name>A0A1N7N9E3_9GAMM</name>
<comment type="similarity">
    <text evidence="2">Belongs to the serine/threonine dehydratase family.</text>
</comment>
<dbReference type="InterPro" id="IPR001926">
    <property type="entry name" value="TrpB-like_PALP"/>
</dbReference>
<dbReference type="PANTHER" id="PTHR48078:SF6">
    <property type="entry name" value="L-THREONINE DEHYDRATASE CATABOLIC TDCB"/>
    <property type="match status" value="1"/>
</dbReference>
<keyword evidence="7" id="KW-1185">Reference proteome</keyword>